<reference evidence="8 9" key="1">
    <citation type="submission" date="2016-02" db="EMBL/GenBank/DDBJ databases">
        <authorList>
            <consortium name="Pathogen Informatics"/>
        </authorList>
    </citation>
    <scope>NUCLEOTIDE SEQUENCE [LARGE SCALE GENOMIC DNA]</scope>
    <source>
        <strain evidence="8 9">RC20</strain>
    </source>
</reference>
<organism evidence="8 9">
    <name type="scientific">Campylobacter geochelonis</name>
    <dbReference type="NCBI Taxonomy" id="1780362"/>
    <lineage>
        <taxon>Bacteria</taxon>
        <taxon>Pseudomonadati</taxon>
        <taxon>Campylobacterota</taxon>
        <taxon>Epsilonproteobacteria</taxon>
        <taxon>Campylobacterales</taxon>
        <taxon>Campylobacteraceae</taxon>
        <taxon>Campylobacter</taxon>
    </lineage>
</organism>
<protein>
    <recommendedName>
        <fullName evidence="7">Serine acetyltransferase</fullName>
        <ecNumber evidence="7">2.3.1.30</ecNumber>
    </recommendedName>
</protein>
<dbReference type="InterPro" id="IPR011004">
    <property type="entry name" value="Trimer_LpxA-like_sf"/>
</dbReference>
<dbReference type="InterPro" id="IPR053376">
    <property type="entry name" value="Serine_acetyltransferase"/>
</dbReference>
<dbReference type="InterPro" id="IPR045304">
    <property type="entry name" value="LbH_SAT"/>
</dbReference>
<name>A0A128EHV1_9BACT</name>
<dbReference type="Gene3D" id="2.160.10.10">
    <property type="entry name" value="Hexapeptide repeat proteins"/>
    <property type="match status" value="1"/>
</dbReference>
<dbReference type="InterPro" id="IPR001451">
    <property type="entry name" value="Hexapep"/>
</dbReference>
<dbReference type="EMBL" id="FIZP01000006">
    <property type="protein sequence ID" value="CZE48181.1"/>
    <property type="molecule type" value="Genomic_DNA"/>
</dbReference>
<keyword evidence="3 7" id="KW-0808">Transferase</keyword>
<dbReference type="OrthoDB" id="9801456at2"/>
<dbReference type="GO" id="GO:0009001">
    <property type="term" value="F:serine O-acetyltransferase activity"/>
    <property type="evidence" value="ECO:0007669"/>
    <property type="project" value="UniProtKB-EC"/>
</dbReference>
<keyword evidence="9" id="KW-1185">Reference proteome</keyword>
<sequence length="232" mass="25783">MGFWQIIKEDFCEPRRQDPAFNSWVEIIFNYPGVWAIINYRFAHFFYENGFKTIGRMIAGISRFLTGVDLHPAAKVGRQVFLDHASGIVIGETTIIGDRVLLYQGVTLGGVSLNRGKRHPTLEDGVVIGAGAKVLGNITIGKNSKVGANSVVVKDVPCSCTAVGIPARIVGQCEENQLAHDKIPDINKELFSYLIKRLSILEEAVKENKTDIIKEDIELEEKYSSYLKSLKN</sequence>
<keyword evidence="4" id="KW-0677">Repeat</keyword>
<dbReference type="AlphaFoldDB" id="A0A128EHV1"/>
<proteinExistence type="inferred from homology"/>
<dbReference type="RefSeq" id="WP_075540309.1">
    <property type="nucleotide sequence ID" value="NZ_CP053844.1"/>
</dbReference>
<dbReference type="PANTHER" id="PTHR42811">
    <property type="entry name" value="SERINE ACETYLTRANSFERASE"/>
    <property type="match status" value="1"/>
</dbReference>
<dbReference type="EC" id="2.3.1.30" evidence="7"/>
<evidence type="ECO:0000256" key="6">
    <source>
        <dbReference type="ARBA" id="ARBA00049486"/>
    </source>
</evidence>
<dbReference type="InterPro" id="IPR018357">
    <property type="entry name" value="Hexapep_transf_CS"/>
</dbReference>
<dbReference type="CDD" id="cd03354">
    <property type="entry name" value="LbH_SAT"/>
    <property type="match status" value="1"/>
</dbReference>
<dbReference type="Proteomes" id="UP000069632">
    <property type="component" value="Unassembled WGS sequence"/>
</dbReference>
<dbReference type="NCBIfam" id="NF041874">
    <property type="entry name" value="EPS_EpsC"/>
    <property type="match status" value="1"/>
</dbReference>
<evidence type="ECO:0000256" key="2">
    <source>
        <dbReference type="ARBA" id="ARBA00022605"/>
    </source>
</evidence>
<comment type="similarity">
    <text evidence="1 7">Belongs to the transferase hexapeptide repeat family.</text>
</comment>
<evidence type="ECO:0000256" key="7">
    <source>
        <dbReference type="PIRNR" id="PIRNR000441"/>
    </source>
</evidence>
<evidence type="ECO:0000256" key="1">
    <source>
        <dbReference type="ARBA" id="ARBA00007274"/>
    </source>
</evidence>
<evidence type="ECO:0000256" key="4">
    <source>
        <dbReference type="ARBA" id="ARBA00022737"/>
    </source>
</evidence>
<keyword evidence="2" id="KW-0028">Amino-acid biosynthesis</keyword>
<dbReference type="InterPro" id="IPR042122">
    <property type="entry name" value="Ser_AcTrfase_N_sf"/>
</dbReference>
<dbReference type="Gene3D" id="1.10.3130.10">
    <property type="entry name" value="serine acetyltransferase, domain 1"/>
    <property type="match status" value="1"/>
</dbReference>
<dbReference type="Pfam" id="PF00132">
    <property type="entry name" value="Hexapep"/>
    <property type="match status" value="1"/>
</dbReference>
<dbReference type="SUPFAM" id="SSF51161">
    <property type="entry name" value="Trimeric LpxA-like enzymes"/>
    <property type="match status" value="1"/>
</dbReference>
<keyword evidence="5 7" id="KW-0012">Acyltransferase</keyword>
<dbReference type="PIRSF" id="PIRSF000441">
    <property type="entry name" value="CysE"/>
    <property type="match status" value="1"/>
</dbReference>
<evidence type="ECO:0000313" key="9">
    <source>
        <dbReference type="Proteomes" id="UP000069632"/>
    </source>
</evidence>
<dbReference type="PROSITE" id="PS00101">
    <property type="entry name" value="HEXAPEP_TRANSFERASES"/>
    <property type="match status" value="1"/>
</dbReference>
<dbReference type="NCBIfam" id="TIGR01172">
    <property type="entry name" value="cysE"/>
    <property type="match status" value="1"/>
</dbReference>
<comment type="catalytic activity">
    <reaction evidence="6 7">
        <text>L-serine + acetyl-CoA = O-acetyl-L-serine + CoA</text>
        <dbReference type="Rhea" id="RHEA:24560"/>
        <dbReference type="ChEBI" id="CHEBI:33384"/>
        <dbReference type="ChEBI" id="CHEBI:57287"/>
        <dbReference type="ChEBI" id="CHEBI:57288"/>
        <dbReference type="ChEBI" id="CHEBI:58340"/>
        <dbReference type="EC" id="2.3.1.30"/>
    </reaction>
</comment>
<gene>
    <name evidence="8" type="primary">cysE</name>
    <name evidence="8" type="ORF">ERS672216_01278</name>
</gene>
<dbReference type="FunFam" id="2.160.10.10:FF:000007">
    <property type="entry name" value="Serine acetyltransferase"/>
    <property type="match status" value="1"/>
</dbReference>
<dbReference type="GO" id="GO:0005737">
    <property type="term" value="C:cytoplasm"/>
    <property type="evidence" value="ECO:0007669"/>
    <property type="project" value="InterPro"/>
</dbReference>
<dbReference type="InterPro" id="IPR005881">
    <property type="entry name" value="Ser_O-AcTrfase"/>
</dbReference>
<dbReference type="GO" id="GO:0006535">
    <property type="term" value="P:cysteine biosynthetic process from serine"/>
    <property type="evidence" value="ECO:0007669"/>
    <property type="project" value="InterPro"/>
</dbReference>
<evidence type="ECO:0000256" key="5">
    <source>
        <dbReference type="ARBA" id="ARBA00023315"/>
    </source>
</evidence>
<accession>A0A128EHV1</accession>
<evidence type="ECO:0000313" key="8">
    <source>
        <dbReference type="EMBL" id="CZE48181.1"/>
    </source>
</evidence>
<evidence type="ECO:0000256" key="3">
    <source>
        <dbReference type="ARBA" id="ARBA00022679"/>
    </source>
</evidence>